<reference evidence="1" key="2">
    <citation type="submission" date="2022-09" db="EMBL/GenBank/DDBJ databases">
        <authorList>
            <person name="Sun Q."/>
            <person name="Ohkuma M."/>
        </authorList>
    </citation>
    <scope>NUCLEOTIDE SEQUENCE</scope>
    <source>
        <strain evidence="1">JCM 13583</strain>
    </source>
</reference>
<keyword evidence="2" id="KW-1185">Reference proteome</keyword>
<comment type="caution">
    <text evidence="1">The sequence shown here is derived from an EMBL/GenBank/DDBJ whole genome shotgun (WGS) entry which is preliminary data.</text>
</comment>
<organism evidence="1 2">
    <name type="scientific">Thermogymnomonas acidicola</name>
    <dbReference type="NCBI Taxonomy" id="399579"/>
    <lineage>
        <taxon>Archaea</taxon>
        <taxon>Methanobacteriati</taxon>
        <taxon>Thermoplasmatota</taxon>
        <taxon>Thermoplasmata</taxon>
        <taxon>Thermoplasmatales</taxon>
        <taxon>Thermogymnomonas</taxon>
    </lineage>
</organism>
<reference evidence="1" key="1">
    <citation type="journal article" date="2014" name="Int. J. Syst. Evol. Microbiol.">
        <title>Complete genome sequence of Corynebacterium casei LMG S-19264T (=DSM 44701T), isolated from a smear-ripened cheese.</title>
        <authorList>
            <consortium name="US DOE Joint Genome Institute (JGI-PGF)"/>
            <person name="Walter F."/>
            <person name="Albersmeier A."/>
            <person name="Kalinowski J."/>
            <person name="Ruckert C."/>
        </authorList>
    </citation>
    <scope>NUCLEOTIDE SEQUENCE</scope>
    <source>
        <strain evidence="1">JCM 13583</strain>
    </source>
</reference>
<dbReference type="RefSeq" id="WP_188679271.1">
    <property type="nucleotide sequence ID" value="NZ_BMNY01000001.1"/>
</dbReference>
<dbReference type="AlphaFoldDB" id="A0AA37BQ93"/>
<proteinExistence type="predicted"/>
<gene>
    <name evidence="1" type="ORF">GCM10007108_00230</name>
</gene>
<evidence type="ECO:0000313" key="2">
    <source>
        <dbReference type="Proteomes" id="UP000632195"/>
    </source>
</evidence>
<evidence type="ECO:0000313" key="1">
    <source>
        <dbReference type="EMBL" id="GGM65895.1"/>
    </source>
</evidence>
<protein>
    <submittedName>
        <fullName evidence="1">Uncharacterized protein</fullName>
    </submittedName>
</protein>
<dbReference type="Proteomes" id="UP000632195">
    <property type="component" value="Unassembled WGS sequence"/>
</dbReference>
<name>A0AA37BQ93_9ARCH</name>
<dbReference type="EMBL" id="BMNY01000001">
    <property type="protein sequence ID" value="GGM65895.1"/>
    <property type="molecule type" value="Genomic_DNA"/>
</dbReference>
<accession>A0AA37BQ93</accession>
<sequence>MRENVDLEIIKSAILFGDIDDAMARIRSATAWAQMMARDHPERLRHVRYLEALTIVREFLEGKIGVEDMRQRMLGLGDLFEEIGEGKDGLQYLTYILEFVRDRYNVRYPRYDMKRCDDL</sequence>